<dbReference type="OrthoDB" id="2012622at2"/>
<feature type="transmembrane region" description="Helical" evidence="1">
    <location>
        <begin position="518"/>
        <end position="541"/>
    </location>
</feature>
<feature type="transmembrane region" description="Helical" evidence="1">
    <location>
        <begin position="144"/>
        <end position="162"/>
    </location>
</feature>
<feature type="transmembrane region" description="Helical" evidence="1">
    <location>
        <begin position="61"/>
        <end position="80"/>
    </location>
</feature>
<protein>
    <submittedName>
        <fullName evidence="2">Uncharacterized protein</fullName>
    </submittedName>
</protein>
<reference evidence="2 3" key="1">
    <citation type="submission" date="2016-11" db="EMBL/GenBank/DDBJ databases">
        <authorList>
            <person name="Jaros S."/>
            <person name="Januszkiewicz K."/>
            <person name="Wedrychowicz H."/>
        </authorList>
    </citation>
    <scope>NUCLEOTIDE SEQUENCE [LARGE SCALE GENOMIC DNA]</scope>
    <source>
        <strain evidence="2 3">DSM 14809</strain>
    </source>
</reference>
<accession>A0A1M6JR26</accession>
<dbReference type="Proteomes" id="UP000184185">
    <property type="component" value="Unassembled WGS sequence"/>
</dbReference>
<keyword evidence="1" id="KW-0812">Transmembrane</keyword>
<name>A0A1M6JR26_PSEXY</name>
<feature type="transmembrane region" description="Helical" evidence="1">
    <location>
        <begin position="12"/>
        <end position="32"/>
    </location>
</feature>
<evidence type="ECO:0000256" key="1">
    <source>
        <dbReference type="SAM" id="Phobius"/>
    </source>
</evidence>
<proteinExistence type="predicted"/>
<sequence>MNQVKNAERKRLIFFVGMLILGAICILGYLAFTGNTNQTFTDVVIEHTAGDGSNKSAEKNLFYLFSIIGAVVYGIYFTVRKLGQSIDSLKQFKGRSFVLIALLVSLCTNLILYKKLSVIVLAALILVAFLSVINEANTVHGISFMFLSIYGICGLYRLAVFFGVNRAISINVIAVVALIISLAIGVINKDSKIYLRGMLVSQLLIPFALLVFIASKYTYNGEIVSIHMPKRILVLVVAIIAGFVAEAIYKIKNNWAEPKSLQNILSFGACVSIMSFNRFSGSGSIMPTDLHHYYENVIGYSQIFELGQKPFSEYIPVSGMYSVLHGAFFAFFGHGLATFYFVSANMFYLAVIFVIVFLLRKQLSAEWVLLISVLFLVTDYNRITLIVPVILLLTWPKTIENRNLWLKAWFLTSFIHGLYYPVFGAAVCMGFLPMGIWQIYRYAKNGELANDIKKPGFWGWWIVCFIPVLAGIPLLLGTLKHMLAMGSQTIYADGINRFGQIIPDGFMSYISNLPFKLAVYYILTYTVLISIVWLSVALFLYNGKVNKSMETALISLSVGLMFLVAFSYTVVRFDYYDIYSRSDGIVKAAFVVLIVLVSKMVKEHRGNAHWIFAFAIIILSVVSAEGFLQIDSNEKLQSSYAVPESCVYVADYKPRLGEGFIEADTYDYVMRTSDYMDTLDKNQSYMGIVDSFGLFYLCDMKGDSVMEVLNTIKGYGAVEETVDYLRRNDTIVGLNVSPFYNYYFYHWLLTSGDYIFDNNARLFIPNAGQLSQEEVLANNKNISLPLDYQGENIGKESGSFGKSIETLSKIFTENQTGYEMSDEGNSVSIQFAEPINGNDADFAYIEFESLPNDVQYILYDFHNPLVQDAESFGPLKGLLKRQYNSGMKVVVSWINDNGEECSQSCEMDEGKLLLPLGSRRGWLLNTISDITIKVMQDDKEIEVPEIKEIKFLKLREVE</sequence>
<feature type="transmembrane region" description="Helical" evidence="1">
    <location>
        <begin position="553"/>
        <end position="573"/>
    </location>
</feature>
<keyword evidence="3" id="KW-1185">Reference proteome</keyword>
<dbReference type="RefSeq" id="WP_072918887.1">
    <property type="nucleotide sequence ID" value="NZ_FQYQ01000025.1"/>
</dbReference>
<feature type="transmembrane region" description="Helical" evidence="1">
    <location>
        <begin position="585"/>
        <end position="601"/>
    </location>
</feature>
<evidence type="ECO:0000313" key="3">
    <source>
        <dbReference type="Proteomes" id="UP000184185"/>
    </source>
</evidence>
<feature type="transmembrane region" description="Helical" evidence="1">
    <location>
        <begin position="339"/>
        <end position="360"/>
    </location>
</feature>
<keyword evidence="1" id="KW-1133">Transmembrane helix</keyword>
<evidence type="ECO:0000313" key="2">
    <source>
        <dbReference type="EMBL" id="SHJ49139.1"/>
    </source>
</evidence>
<organism evidence="2 3">
    <name type="scientific">Pseudobutyrivibrio xylanivorans DSM 14809</name>
    <dbReference type="NCBI Taxonomy" id="1123012"/>
    <lineage>
        <taxon>Bacteria</taxon>
        <taxon>Bacillati</taxon>
        <taxon>Bacillota</taxon>
        <taxon>Clostridia</taxon>
        <taxon>Lachnospirales</taxon>
        <taxon>Lachnospiraceae</taxon>
        <taxon>Pseudobutyrivibrio</taxon>
    </lineage>
</organism>
<feature type="transmembrane region" description="Helical" evidence="1">
    <location>
        <begin position="608"/>
        <end position="628"/>
    </location>
</feature>
<dbReference type="AlphaFoldDB" id="A0A1M6JR26"/>
<keyword evidence="1" id="KW-0472">Membrane</keyword>
<gene>
    <name evidence="2" type="ORF">SAMN02745725_02670</name>
</gene>
<feature type="transmembrane region" description="Helical" evidence="1">
    <location>
        <begin position="367"/>
        <end position="394"/>
    </location>
</feature>
<feature type="transmembrane region" description="Helical" evidence="1">
    <location>
        <begin position="168"/>
        <end position="187"/>
    </location>
</feature>
<feature type="transmembrane region" description="Helical" evidence="1">
    <location>
        <begin position="414"/>
        <end position="436"/>
    </location>
</feature>
<feature type="transmembrane region" description="Helical" evidence="1">
    <location>
        <begin position="231"/>
        <end position="249"/>
    </location>
</feature>
<dbReference type="EMBL" id="FQYQ01000025">
    <property type="protein sequence ID" value="SHJ49139.1"/>
    <property type="molecule type" value="Genomic_DNA"/>
</dbReference>
<feature type="transmembrane region" description="Helical" evidence="1">
    <location>
        <begin position="457"/>
        <end position="476"/>
    </location>
</feature>
<feature type="transmembrane region" description="Helical" evidence="1">
    <location>
        <begin position="118"/>
        <end position="137"/>
    </location>
</feature>
<feature type="transmembrane region" description="Helical" evidence="1">
    <location>
        <begin position="199"/>
        <end position="219"/>
    </location>
</feature>